<gene>
    <name evidence="9" type="ORF">S06H3_21251</name>
</gene>
<comment type="caution">
    <text evidence="9">The sequence shown here is derived from an EMBL/GenBank/DDBJ whole genome shotgun (WGS) entry which is preliminary data.</text>
</comment>
<evidence type="ECO:0000259" key="8">
    <source>
        <dbReference type="PROSITE" id="PS50928"/>
    </source>
</evidence>
<feature type="transmembrane region" description="Helical" evidence="7">
    <location>
        <begin position="31"/>
        <end position="53"/>
    </location>
</feature>
<dbReference type="GO" id="GO:0055085">
    <property type="term" value="P:transmembrane transport"/>
    <property type="evidence" value="ECO:0007669"/>
    <property type="project" value="InterPro"/>
</dbReference>
<evidence type="ECO:0000256" key="4">
    <source>
        <dbReference type="ARBA" id="ARBA00022692"/>
    </source>
</evidence>
<evidence type="ECO:0000256" key="1">
    <source>
        <dbReference type="ARBA" id="ARBA00004651"/>
    </source>
</evidence>
<dbReference type="PANTHER" id="PTHR43005:SF2">
    <property type="entry name" value="INTEGRAL MEMBRANE SUGAR TRANSPORT PROTEIN"/>
    <property type="match status" value="1"/>
</dbReference>
<dbReference type="GO" id="GO:0005886">
    <property type="term" value="C:plasma membrane"/>
    <property type="evidence" value="ECO:0007669"/>
    <property type="project" value="UniProtKB-SubCell"/>
</dbReference>
<keyword evidence="4 7" id="KW-0812">Transmembrane</keyword>
<protein>
    <recommendedName>
        <fullName evidence="8">ABC transmembrane type-1 domain-containing protein</fullName>
    </recommendedName>
</protein>
<evidence type="ECO:0000256" key="7">
    <source>
        <dbReference type="SAM" id="Phobius"/>
    </source>
</evidence>
<comment type="subcellular location">
    <subcellularLocation>
        <location evidence="1">Cell membrane</location>
        <topology evidence="1">Multi-pass membrane protein</topology>
    </subcellularLocation>
</comment>
<dbReference type="Pfam" id="PF00528">
    <property type="entry name" value="BPD_transp_1"/>
    <property type="match status" value="1"/>
</dbReference>
<dbReference type="AlphaFoldDB" id="X1KB76"/>
<dbReference type="InterPro" id="IPR000515">
    <property type="entry name" value="MetI-like"/>
</dbReference>
<dbReference type="PROSITE" id="PS50928">
    <property type="entry name" value="ABC_TM1"/>
    <property type="match status" value="1"/>
</dbReference>
<dbReference type="InterPro" id="IPR035906">
    <property type="entry name" value="MetI-like_sf"/>
</dbReference>
<feature type="non-terminal residue" evidence="9">
    <location>
        <position position="101"/>
    </location>
</feature>
<evidence type="ECO:0000313" key="9">
    <source>
        <dbReference type="EMBL" id="GAI04282.1"/>
    </source>
</evidence>
<evidence type="ECO:0000256" key="5">
    <source>
        <dbReference type="ARBA" id="ARBA00022989"/>
    </source>
</evidence>
<reference evidence="9" key="1">
    <citation type="journal article" date="2014" name="Front. Microbiol.">
        <title>High frequency of phylogenetically diverse reductive dehalogenase-homologous genes in deep subseafloor sedimentary metagenomes.</title>
        <authorList>
            <person name="Kawai M."/>
            <person name="Futagami T."/>
            <person name="Toyoda A."/>
            <person name="Takaki Y."/>
            <person name="Nishi S."/>
            <person name="Hori S."/>
            <person name="Arai W."/>
            <person name="Tsubouchi T."/>
            <person name="Morono Y."/>
            <person name="Uchiyama I."/>
            <person name="Ito T."/>
            <person name="Fujiyama A."/>
            <person name="Inagaki F."/>
            <person name="Takami H."/>
        </authorList>
    </citation>
    <scope>NUCLEOTIDE SEQUENCE</scope>
    <source>
        <strain evidence="9">Expedition CK06-06</strain>
    </source>
</reference>
<dbReference type="Gene3D" id="1.10.3720.10">
    <property type="entry name" value="MetI-like"/>
    <property type="match status" value="1"/>
</dbReference>
<keyword evidence="3" id="KW-1003">Cell membrane</keyword>
<dbReference type="PANTHER" id="PTHR43005">
    <property type="entry name" value="BLR7065 PROTEIN"/>
    <property type="match status" value="1"/>
</dbReference>
<organism evidence="9">
    <name type="scientific">marine sediment metagenome</name>
    <dbReference type="NCBI Taxonomy" id="412755"/>
    <lineage>
        <taxon>unclassified sequences</taxon>
        <taxon>metagenomes</taxon>
        <taxon>ecological metagenomes</taxon>
    </lineage>
</organism>
<evidence type="ECO:0000256" key="2">
    <source>
        <dbReference type="ARBA" id="ARBA00022448"/>
    </source>
</evidence>
<dbReference type="CDD" id="cd06261">
    <property type="entry name" value="TM_PBP2"/>
    <property type="match status" value="1"/>
</dbReference>
<evidence type="ECO:0000256" key="6">
    <source>
        <dbReference type="ARBA" id="ARBA00023136"/>
    </source>
</evidence>
<name>X1KB76_9ZZZZ</name>
<keyword evidence="6 7" id="KW-0472">Membrane</keyword>
<feature type="domain" description="ABC transmembrane type-1" evidence="8">
    <location>
        <begin position="1"/>
        <end position="101"/>
    </location>
</feature>
<proteinExistence type="predicted"/>
<feature type="transmembrane region" description="Helical" evidence="7">
    <location>
        <begin position="74"/>
        <end position="99"/>
    </location>
</feature>
<sequence>MIFHPVFGLLPYLFSLLKISQVDMIAKYSRLSIIIITAWQWIPFMMLILLAGMQSLPKEITEAARIDGANATKEFFYIVLPHLRVHLLIGALLEIILILPL</sequence>
<dbReference type="SUPFAM" id="SSF161098">
    <property type="entry name" value="MetI-like"/>
    <property type="match status" value="1"/>
</dbReference>
<dbReference type="EMBL" id="BARV01011133">
    <property type="protein sequence ID" value="GAI04282.1"/>
    <property type="molecule type" value="Genomic_DNA"/>
</dbReference>
<evidence type="ECO:0000256" key="3">
    <source>
        <dbReference type="ARBA" id="ARBA00022475"/>
    </source>
</evidence>
<accession>X1KB76</accession>
<keyword evidence="5 7" id="KW-1133">Transmembrane helix</keyword>
<keyword evidence="2" id="KW-0813">Transport</keyword>